<evidence type="ECO:0000313" key="16">
    <source>
        <dbReference type="Proteomes" id="UP000616769"/>
    </source>
</evidence>
<dbReference type="GO" id="GO:0005789">
    <property type="term" value="C:endoplasmic reticulum membrane"/>
    <property type="evidence" value="ECO:0007669"/>
    <property type="project" value="TreeGrafter"/>
</dbReference>
<keyword evidence="4 11" id="KW-1133">Transmembrane helix</keyword>
<evidence type="ECO:0000256" key="7">
    <source>
        <dbReference type="ARBA" id="ARBA00037078"/>
    </source>
</evidence>
<dbReference type="GO" id="GO:0031201">
    <property type="term" value="C:SNARE complex"/>
    <property type="evidence" value="ECO:0007669"/>
    <property type="project" value="TreeGrafter"/>
</dbReference>
<dbReference type="InterPro" id="IPR027027">
    <property type="entry name" value="GOSR2/Membrin/Bos1"/>
</dbReference>
<dbReference type="CDD" id="cd15863">
    <property type="entry name" value="SNARE_GS27"/>
    <property type="match status" value="1"/>
</dbReference>
<dbReference type="Proteomes" id="UP000616769">
    <property type="component" value="Unassembled WGS sequence"/>
</dbReference>
<evidence type="ECO:0000256" key="2">
    <source>
        <dbReference type="ARBA" id="ARBA00022692"/>
    </source>
</evidence>
<reference evidence="14" key="4">
    <citation type="submission" date="2022-06" db="UniProtKB">
        <authorList>
            <consortium name="EnsemblMetazoa"/>
        </authorList>
    </citation>
    <scope>IDENTIFICATION</scope>
</reference>
<keyword evidence="3 10" id="KW-0653">Protein transport</keyword>
<evidence type="ECO:0000313" key="14">
    <source>
        <dbReference type="EnsemblMetazoa" id="KAF7495642.1"/>
    </source>
</evidence>
<dbReference type="EMBL" id="WVUK01000047">
    <property type="protein sequence ID" value="KAF7495642.1"/>
    <property type="molecule type" value="Genomic_DNA"/>
</dbReference>
<evidence type="ECO:0000256" key="1">
    <source>
        <dbReference type="ARBA" id="ARBA00022448"/>
    </source>
</evidence>
<keyword evidence="2 11" id="KW-0812">Transmembrane</keyword>
<dbReference type="VEuPathDB" id="VectorBase:SSCA002962"/>
<evidence type="ECO:0000256" key="9">
    <source>
        <dbReference type="ARBA" id="ARBA00038172"/>
    </source>
</evidence>
<dbReference type="OrthoDB" id="158360at2759"/>
<proteinExistence type="inferred from homology"/>
<protein>
    <submittedName>
        <fullName evidence="12 13">Golgi SNAP receptor complex member 2</fullName>
    </submittedName>
</protein>
<dbReference type="PANTHER" id="PTHR21230">
    <property type="entry name" value="VESICLE TRANSPORT V-SNARE PROTEIN VTI1-RELATED"/>
    <property type="match status" value="1"/>
</dbReference>
<dbReference type="GO" id="GO:0015031">
    <property type="term" value="P:protein transport"/>
    <property type="evidence" value="ECO:0007669"/>
    <property type="project" value="UniProtKB-KW"/>
</dbReference>
<keyword evidence="1 10" id="KW-0813">Transport</keyword>
<gene>
    <name evidence="12" type="primary">SSS_277g</name>
    <name evidence="13" type="ORF">QR98_0100650</name>
    <name evidence="12" type="ORF">SSS_277</name>
</gene>
<evidence type="ECO:0000256" key="11">
    <source>
        <dbReference type="SAM" id="Phobius"/>
    </source>
</evidence>
<comment type="function">
    <text evidence="7 10">Involved in transport of proteins from the cis/medial-Golgi to the trans-Golgi network.</text>
</comment>
<reference evidence="13 16" key="1">
    <citation type="journal article" date="2015" name="Parasit. Vectors">
        <title>Draft genome of the scabies mite.</title>
        <authorList>
            <person name="Rider S.D.Jr."/>
            <person name="Morgan M.S."/>
            <person name="Arlian L.G."/>
        </authorList>
    </citation>
    <scope>NUCLEOTIDE SEQUENCE [LARGE SCALE GENOMIC DNA]</scope>
    <source>
        <strain evidence="13">Arlian Lab</strain>
    </source>
</reference>
<dbReference type="Pfam" id="PF12352">
    <property type="entry name" value="V-SNARE_C"/>
    <property type="match status" value="1"/>
</dbReference>
<dbReference type="AlphaFoldDB" id="A0A132AKJ8"/>
<dbReference type="GO" id="GO:0005794">
    <property type="term" value="C:Golgi apparatus"/>
    <property type="evidence" value="ECO:0007669"/>
    <property type="project" value="UniProtKB-SubCell"/>
</dbReference>
<dbReference type="PANTHER" id="PTHR21230:SF1">
    <property type="entry name" value="GOLGI SNAP RECEPTOR COMPLEX MEMBER 2"/>
    <property type="match status" value="1"/>
</dbReference>
<evidence type="ECO:0000256" key="10">
    <source>
        <dbReference type="PIRNR" id="PIRNR028865"/>
    </source>
</evidence>
<dbReference type="GO" id="GO:0012507">
    <property type="term" value="C:ER to Golgi transport vesicle membrane"/>
    <property type="evidence" value="ECO:0007669"/>
    <property type="project" value="TreeGrafter"/>
</dbReference>
<dbReference type="Proteomes" id="UP000070412">
    <property type="component" value="Unassembled WGS sequence"/>
</dbReference>
<organism evidence="13 16">
    <name type="scientific">Sarcoptes scabiei</name>
    <name type="common">Itch mite</name>
    <name type="synonym">Acarus scabiei</name>
    <dbReference type="NCBI Taxonomy" id="52283"/>
    <lineage>
        <taxon>Eukaryota</taxon>
        <taxon>Metazoa</taxon>
        <taxon>Ecdysozoa</taxon>
        <taxon>Arthropoda</taxon>
        <taxon>Chelicerata</taxon>
        <taxon>Arachnida</taxon>
        <taxon>Acari</taxon>
        <taxon>Acariformes</taxon>
        <taxon>Sarcoptiformes</taxon>
        <taxon>Astigmata</taxon>
        <taxon>Psoroptidia</taxon>
        <taxon>Sarcoptoidea</taxon>
        <taxon>Sarcoptidae</taxon>
        <taxon>Sarcoptinae</taxon>
        <taxon>Sarcoptes</taxon>
    </lineage>
</organism>
<comment type="subcellular location">
    <subcellularLocation>
        <location evidence="8">Golgi apparatus</location>
        <location evidence="8">cis-Golgi network membrane</location>
        <topology evidence="8">Single-pass type IV membrane protein</topology>
    </subcellularLocation>
</comment>
<reference evidence="15" key="2">
    <citation type="journal article" date="2020" name="PLoS Negl. Trop. Dis.">
        <title>High-quality nuclear genome for Sarcoptes scabiei-A critical resource for a neglected parasite.</title>
        <authorList>
            <person name="Korhonen P.K."/>
            <person name="Gasser R.B."/>
            <person name="Ma G."/>
            <person name="Wang T."/>
            <person name="Stroehlein A.J."/>
            <person name="Young N.D."/>
            <person name="Ang C.S."/>
            <person name="Fernando D.D."/>
            <person name="Lu H.C."/>
            <person name="Taylor S."/>
            <person name="Reynolds S.L."/>
            <person name="Mofiz E."/>
            <person name="Najaraj S.H."/>
            <person name="Gowda H."/>
            <person name="Madugundu A."/>
            <person name="Renuse S."/>
            <person name="Holt D."/>
            <person name="Pandey A."/>
            <person name="Papenfuss A.T."/>
            <person name="Fischer K."/>
        </authorList>
    </citation>
    <scope>NUCLEOTIDE SEQUENCE [LARGE SCALE GENOMIC DNA]</scope>
</reference>
<keyword evidence="5" id="KW-0333">Golgi apparatus</keyword>
<evidence type="ECO:0000256" key="4">
    <source>
        <dbReference type="ARBA" id="ARBA00022989"/>
    </source>
</evidence>
<dbReference type="GO" id="GO:0000149">
    <property type="term" value="F:SNARE binding"/>
    <property type="evidence" value="ECO:0007669"/>
    <property type="project" value="TreeGrafter"/>
</dbReference>
<sequence>MDNFLQAHKIIDEIHDSLIKRLESCRDSQQAQAIEKSIDERLKQLEIYIDKSEIALNKSSGPQRSTLKFKTDQLKYDHKQLLNSFRTLHQRRLHREREQKEREELLTRRFTTNAEARSSERDTHIDLGFREYFDQEREKLGGFDRSIDELFHTGSAVLSNLRQQRSMLANTKRNLLETLNSLGLNNSVMRLIEKRNLGDKFILFGGMISLTIVFLFIWIYLG</sequence>
<dbReference type="EnsemblMetazoa" id="SSS_277s_mrna">
    <property type="protein sequence ID" value="KAF7495642.1"/>
    <property type="gene ID" value="SSS_277"/>
</dbReference>
<feature type="transmembrane region" description="Helical" evidence="11">
    <location>
        <begin position="201"/>
        <end position="221"/>
    </location>
</feature>
<name>A0A132AKJ8_SARSC</name>
<dbReference type="GO" id="GO:0006906">
    <property type="term" value="P:vesicle fusion"/>
    <property type="evidence" value="ECO:0007669"/>
    <property type="project" value="TreeGrafter"/>
</dbReference>
<evidence type="ECO:0000313" key="13">
    <source>
        <dbReference type="EMBL" id="KPM11494.1"/>
    </source>
</evidence>
<evidence type="ECO:0000256" key="6">
    <source>
        <dbReference type="ARBA" id="ARBA00023136"/>
    </source>
</evidence>
<evidence type="ECO:0000313" key="15">
    <source>
        <dbReference type="Proteomes" id="UP000070412"/>
    </source>
</evidence>
<accession>A0A132AKJ8</accession>
<keyword evidence="15" id="KW-1185">Reference proteome</keyword>
<evidence type="ECO:0000256" key="3">
    <source>
        <dbReference type="ARBA" id="ARBA00022927"/>
    </source>
</evidence>
<dbReference type="PIRSF" id="PIRSF028865">
    <property type="entry name" value="Membrin-2"/>
    <property type="match status" value="1"/>
</dbReference>
<reference evidence="12" key="3">
    <citation type="submission" date="2020-01" db="EMBL/GenBank/DDBJ databases">
        <authorList>
            <person name="Korhonen P.K.K."/>
            <person name="Guangxu M.G."/>
            <person name="Wang T.W."/>
            <person name="Stroehlein A.J.S."/>
            <person name="Young N.D."/>
            <person name="Ang C.-S.A."/>
            <person name="Fernando D.W.F."/>
            <person name="Lu H.L."/>
            <person name="Taylor S.T."/>
            <person name="Ehtesham M.E.M."/>
            <person name="Najaraj S.H.N."/>
            <person name="Harsha G.H.G."/>
            <person name="Madugundu A.M."/>
            <person name="Renuse S.R."/>
            <person name="Holt D.H."/>
            <person name="Pandey A.P."/>
            <person name="Papenfuss A.P."/>
            <person name="Gasser R.B.G."/>
            <person name="Fischer K.F."/>
        </authorList>
    </citation>
    <scope>NUCLEOTIDE SEQUENCE</scope>
    <source>
        <strain evidence="12">SSS_KF_BRIS2020</strain>
    </source>
</reference>
<keyword evidence="6 10" id="KW-0472">Membrane</keyword>
<dbReference type="GO" id="GO:0005484">
    <property type="term" value="F:SNAP receptor activity"/>
    <property type="evidence" value="ECO:0007669"/>
    <property type="project" value="InterPro"/>
</dbReference>
<evidence type="ECO:0000313" key="12">
    <source>
        <dbReference type="EMBL" id="KAF7495642.1"/>
    </source>
</evidence>
<evidence type="ECO:0000256" key="5">
    <source>
        <dbReference type="ARBA" id="ARBA00023034"/>
    </source>
</evidence>
<dbReference type="GO" id="GO:0031902">
    <property type="term" value="C:late endosome membrane"/>
    <property type="evidence" value="ECO:0007669"/>
    <property type="project" value="TreeGrafter"/>
</dbReference>
<comment type="similarity">
    <text evidence="9 10">Belongs to the GOSR2 family.</text>
</comment>
<keyword evidence="13" id="KW-0675">Receptor</keyword>
<evidence type="ECO:0000256" key="8">
    <source>
        <dbReference type="ARBA" id="ARBA00037862"/>
    </source>
</evidence>
<dbReference type="EMBL" id="JXLN01017319">
    <property type="protein sequence ID" value="KPM11494.1"/>
    <property type="molecule type" value="Genomic_DNA"/>
</dbReference>